<dbReference type="InterPro" id="IPR013769">
    <property type="entry name" value="Band3_cytoplasmic_dom"/>
</dbReference>
<evidence type="ECO:0000256" key="6">
    <source>
        <dbReference type="ARBA" id="ARBA00022692"/>
    </source>
</evidence>
<feature type="region of interest" description="Disordered" evidence="12">
    <location>
        <begin position="1"/>
        <end position="22"/>
    </location>
</feature>
<dbReference type="PANTHER" id="PTHR11453">
    <property type="entry name" value="ANION EXCHANGE PROTEIN"/>
    <property type="match status" value="1"/>
</dbReference>
<feature type="domain" description="Band 3 cytoplasmic" evidence="14">
    <location>
        <begin position="387"/>
        <end position="421"/>
    </location>
</feature>
<feature type="transmembrane region" description="Helical" evidence="11">
    <location>
        <begin position="516"/>
        <end position="547"/>
    </location>
</feature>
<evidence type="ECO:0000313" key="15">
    <source>
        <dbReference type="Ensembl" id="ENSGMOP00000039590.1"/>
    </source>
</evidence>
<dbReference type="SUPFAM" id="SSF55804">
    <property type="entry name" value="Phoshotransferase/anion transport protein"/>
    <property type="match status" value="1"/>
</dbReference>
<feature type="transmembrane region" description="Helical" evidence="11">
    <location>
        <begin position="849"/>
        <end position="868"/>
    </location>
</feature>
<comment type="subcellular location">
    <subcellularLocation>
        <location evidence="1">Cell membrane</location>
        <topology evidence="1">Multi-pass membrane protein</topology>
    </subcellularLocation>
    <subcellularLocation>
        <location evidence="11">Membrane</location>
        <topology evidence="11">Multi-pass membrane protein</topology>
    </subcellularLocation>
</comment>
<feature type="transmembrane region" description="Helical" evidence="11">
    <location>
        <begin position="482"/>
        <end position="504"/>
    </location>
</feature>
<dbReference type="AlphaFoldDB" id="A0A8C5B3H3"/>
<keyword evidence="5" id="KW-0039">Anion exchange</keyword>
<sequence>IWSDSHCPGVEDGPGGSAPANGPGQQGRPVFLNMHIDIDVYVYPGVCVCIVYILYVNIYTQVFVYIECINCICSRVCVHQVFVYIECIQYVFMCMCVCLCVPGVCVYRVCTQYRFMCMCVCLCVPGGCVYRVCIKYVFMCMCVCVYQVFVELNELVVDQNQQVQWRETARWIKFEEDVEEETERWGRPHVASLSFRSLLELRRTLSHGAVLLDLDQKTLPGIAQQVVEQMVISDQIRAEDRGNVLRALLLKHSHPSREKEFSSYSRNVPAASMTPPKGGVVTHPDPSQRQTGGSGGDGYHGDTELEPDRNEREFHPLRRSRSKQELKLLEKIPEKAEATVVLVGSVGFLDQPSMAFVRLQEAVPLESVLEVPVPVRFLFLLLGPPTKFHEAAYMADDRQDLLTAINCFLDSSVVLPPSEMEGDDMLRSVSHFQRDMRPGPVQARRRPPEADGSSVRGLVKDVARRYPQYLTDIRDAMNPQCMAAVIFIYFAALSPAITFGGLLGEKTEGLIGVSELIVATALHGLVFSILGAQPLLIVGFSGPLLVFEEAFYSFCKQTEMEYLTARVWIGFWLVLIVVLTVAFEGSFLVRFVSRFTQEIFSFLISFIFIYETFSKLVKIFQEHPLKSNCSAPINETLYPFNATLDVSPAGKVVGEPNTALLSLVLMSGTFLMAFYLRKFKNSVFFPGRLRRIIGDFGVPIAILIMVLVDWSIADAYTQKLSVPSGFSVSTPEKRDWFISPLGSDGQFPVWMMCASVLPAILVFILVFMESQITALICSKKERMLTKGTGFHLDLLIIVAVGGISAMFGLPWLSAATVRSVTHTNALTVMSKAVAPGDKPRVQEVKEQRVTGFLVAVLVGLSIVMGEVLRQIPLPVLFGIFLYMGVMSLNGIQLTDRLLLLMMPAKYHPDLSYVTKVRTVRMHLFTCVQLLCLSLLWVVMSTAAALAFPFVLLLTIPVKRLLLPRIFTHREIQCLDADDAEPRLDDLQVQDEYTQMQMPV</sequence>
<keyword evidence="8 11" id="KW-0406">Ion transport</keyword>
<feature type="transmembrane region" description="Helical" evidence="11">
    <location>
        <begin position="875"/>
        <end position="893"/>
    </location>
</feature>
<dbReference type="PANTHER" id="PTHR11453:SF14">
    <property type="entry name" value="ANION EXCHANGE PROTEIN 2"/>
    <property type="match status" value="1"/>
</dbReference>
<feature type="transmembrane region" description="Helical" evidence="11">
    <location>
        <begin position="696"/>
        <end position="713"/>
    </location>
</feature>
<evidence type="ECO:0000256" key="11">
    <source>
        <dbReference type="RuleBase" id="RU362035"/>
    </source>
</evidence>
<protein>
    <recommendedName>
        <fullName evidence="11">Anion exchange protein</fullName>
    </recommendedName>
</protein>
<feature type="transmembrane region" description="Helical" evidence="11">
    <location>
        <begin position="41"/>
        <end position="66"/>
    </location>
</feature>
<dbReference type="GO" id="GO:0016324">
    <property type="term" value="C:apical plasma membrane"/>
    <property type="evidence" value="ECO:0007669"/>
    <property type="project" value="TreeGrafter"/>
</dbReference>
<feature type="transmembrane region" description="Helical" evidence="11">
    <location>
        <begin position="599"/>
        <end position="617"/>
    </location>
</feature>
<dbReference type="GeneTree" id="ENSGT00940000158259"/>
<feature type="transmembrane region" description="Helical" evidence="11">
    <location>
        <begin position="747"/>
        <end position="768"/>
    </location>
</feature>
<dbReference type="Gene3D" id="1.10.287.570">
    <property type="entry name" value="Helical hairpin bin"/>
    <property type="match status" value="1"/>
</dbReference>
<evidence type="ECO:0000256" key="1">
    <source>
        <dbReference type="ARBA" id="ARBA00004651"/>
    </source>
</evidence>
<reference evidence="15" key="1">
    <citation type="submission" date="2025-08" db="UniProtKB">
        <authorList>
            <consortium name="Ensembl"/>
        </authorList>
    </citation>
    <scope>IDENTIFICATION</scope>
</reference>
<evidence type="ECO:0000256" key="5">
    <source>
        <dbReference type="ARBA" id="ARBA00022681"/>
    </source>
</evidence>
<dbReference type="InterPro" id="IPR011531">
    <property type="entry name" value="HCO3_transpt-like_TM_dom"/>
</dbReference>
<dbReference type="Proteomes" id="UP000694546">
    <property type="component" value="Chromosome 8"/>
</dbReference>
<proteinExistence type="inferred from homology"/>
<dbReference type="InterPro" id="IPR016152">
    <property type="entry name" value="PTrfase/Anion_transptr"/>
</dbReference>
<keyword evidence="16" id="KW-1185">Reference proteome</keyword>
<keyword evidence="9 11" id="KW-0472">Membrane</keyword>
<comment type="catalytic activity">
    <reaction evidence="10">
        <text>hydrogencarbonate(in) + chloride(out) = hydrogencarbonate(out) + chloride(in)</text>
        <dbReference type="Rhea" id="RHEA:72363"/>
        <dbReference type="ChEBI" id="CHEBI:17544"/>
        <dbReference type="ChEBI" id="CHEBI:17996"/>
    </reaction>
</comment>
<feature type="domain" description="Bicarbonate transporter-like transmembrane" evidence="13">
    <location>
        <begin position="455"/>
        <end position="977"/>
    </location>
</feature>
<evidence type="ECO:0000313" key="16">
    <source>
        <dbReference type="Proteomes" id="UP000694546"/>
    </source>
</evidence>
<name>A0A8C5B3H3_GADMO</name>
<accession>A0A8C5B3H3</accession>
<feature type="transmembrane region" description="Helical" evidence="11">
    <location>
        <begin position="789"/>
        <end position="812"/>
    </location>
</feature>
<feature type="compositionally biased region" description="Basic and acidic residues" evidence="12">
    <location>
        <begin position="299"/>
        <end position="319"/>
    </location>
</feature>
<feature type="domain" description="Band 3 cytoplasmic" evidence="14">
    <location>
        <begin position="147"/>
        <end position="385"/>
    </location>
</feature>
<dbReference type="GO" id="GO:0015701">
    <property type="term" value="P:bicarbonate transport"/>
    <property type="evidence" value="ECO:0007669"/>
    <property type="project" value="TreeGrafter"/>
</dbReference>
<evidence type="ECO:0000259" key="14">
    <source>
        <dbReference type="Pfam" id="PF07565"/>
    </source>
</evidence>
<organism evidence="15 16">
    <name type="scientific">Gadus morhua</name>
    <name type="common">Atlantic cod</name>
    <dbReference type="NCBI Taxonomy" id="8049"/>
    <lineage>
        <taxon>Eukaryota</taxon>
        <taxon>Metazoa</taxon>
        <taxon>Chordata</taxon>
        <taxon>Craniata</taxon>
        <taxon>Vertebrata</taxon>
        <taxon>Euteleostomi</taxon>
        <taxon>Actinopterygii</taxon>
        <taxon>Neopterygii</taxon>
        <taxon>Teleostei</taxon>
        <taxon>Neoteleostei</taxon>
        <taxon>Acanthomorphata</taxon>
        <taxon>Zeiogadaria</taxon>
        <taxon>Gadariae</taxon>
        <taxon>Gadiformes</taxon>
        <taxon>Gadoidei</taxon>
        <taxon>Gadidae</taxon>
        <taxon>Gadus</taxon>
    </lineage>
</organism>
<evidence type="ECO:0000256" key="12">
    <source>
        <dbReference type="SAM" id="MobiDB-lite"/>
    </source>
</evidence>
<dbReference type="GO" id="GO:0016323">
    <property type="term" value="C:basolateral plasma membrane"/>
    <property type="evidence" value="ECO:0007669"/>
    <property type="project" value="TreeGrafter"/>
</dbReference>
<keyword evidence="4" id="KW-1003">Cell membrane</keyword>
<feature type="region of interest" description="Disordered" evidence="12">
    <location>
        <begin position="259"/>
        <end position="319"/>
    </location>
</feature>
<evidence type="ECO:0000256" key="2">
    <source>
        <dbReference type="ARBA" id="ARBA00010993"/>
    </source>
</evidence>
<evidence type="ECO:0000256" key="3">
    <source>
        <dbReference type="ARBA" id="ARBA00022448"/>
    </source>
</evidence>
<evidence type="ECO:0000256" key="8">
    <source>
        <dbReference type="ARBA" id="ARBA00023065"/>
    </source>
</evidence>
<evidence type="ECO:0000256" key="4">
    <source>
        <dbReference type="ARBA" id="ARBA00022475"/>
    </source>
</evidence>
<dbReference type="Pfam" id="PF00955">
    <property type="entry name" value="HCO3_cotransp"/>
    <property type="match status" value="1"/>
</dbReference>
<dbReference type="PRINTS" id="PR00165">
    <property type="entry name" value="ANIONEXCHNGR"/>
</dbReference>
<feature type="transmembrane region" description="Helical" evidence="11">
    <location>
        <begin position="87"/>
        <end position="109"/>
    </location>
</feature>
<comment type="similarity">
    <text evidence="2 11">Belongs to the anion exchanger (TC 2.A.31) family.</text>
</comment>
<evidence type="ECO:0000259" key="13">
    <source>
        <dbReference type="Pfam" id="PF00955"/>
    </source>
</evidence>
<keyword evidence="3 11" id="KW-0813">Transport</keyword>
<feature type="transmembrane region" description="Helical" evidence="11">
    <location>
        <begin position="658"/>
        <end position="676"/>
    </location>
</feature>
<dbReference type="InterPro" id="IPR001717">
    <property type="entry name" value="Anion_exchange"/>
</dbReference>
<keyword evidence="7 11" id="KW-1133">Transmembrane helix</keyword>
<keyword evidence="6 11" id="KW-0812">Transmembrane</keyword>
<evidence type="ECO:0000256" key="7">
    <source>
        <dbReference type="ARBA" id="ARBA00022989"/>
    </source>
</evidence>
<dbReference type="InterPro" id="IPR003020">
    <property type="entry name" value="HCO3_transpt_euk"/>
</dbReference>
<dbReference type="GO" id="GO:0008509">
    <property type="term" value="F:monoatomic anion transmembrane transporter activity"/>
    <property type="evidence" value="ECO:0007669"/>
    <property type="project" value="InterPro"/>
</dbReference>
<dbReference type="Gene3D" id="3.40.930.10">
    <property type="entry name" value="Mannitol-specific EII, Chain A"/>
    <property type="match status" value="1"/>
</dbReference>
<evidence type="ECO:0000256" key="9">
    <source>
        <dbReference type="ARBA" id="ARBA00023136"/>
    </source>
</evidence>
<dbReference type="GO" id="GO:0005452">
    <property type="term" value="F:solute:inorganic anion antiporter activity"/>
    <property type="evidence" value="ECO:0007669"/>
    <property type="project" value="InterPro"/>
</dbReference>
<dbReference type="Ensembl" id="ENSGMOT00000048944.1">
    <property type="protein sequence ID" value="ENSGMOP00000039590.1"/>
    <property type="gene ID" value="ENSGMOG00000017092.2"/>
</dbReference>
<dbReference type="NCBIfam" id="TIGR00834">
    <property type="entry name" value="ae"/>
    <property type="match status" value="1"/>
</dbReference>
<feature type="transmembrane region" description="Helical" evidence="11">
    <location>
        <begin position="567"/>
        <end position="592"/>
    </location>
</feature>
<reference evidence="15" key="2">
    <citation type="submission" date="2025-09" db="UniProtKB">
        <authorList>
            <consortium name="Ensembl"/>
        </authorList>
    </citation>
    <scope>IDENTIFICATION</scope>
</reference>
<dbReference type="PRINTS" id="PR01231">
    <property type="entry name" value="HCO3TRNSPORT"/>
</dbReference>
<feature type="transmembrane region" description="Helical" evidence="11">
    <location>
        <begin position="927"/>
        <end position="955"/>
    </location>
</feature>
<evidence type="ECO:0000256" key="10">
    <source>
        <dbReference type="ARBA" id="ARBA00049347"/>
    </source>
</evidence>
<dbReference type="Pfam" id="PF07565">
    <property type="entry name" value="Band_3_cyto"/>
    <property type="match status" value="2"/>
</dbReference>
<dbReference type="GO" id="GO:0051453">
    <property type="term" value="P:regulation of intracellular pH"/>
    <property type="evidence" value="ECO:0007669"/>
    <property type="project" value="TreeGrafter"/>
</dbReference>